<dbReference type="CDD" id="cd07379">
    <property type="entry name" value="MPP_239FB"/>
    <property type="match status" value="1"/>
</dbReference>
<protein>
    <submittedName>
        <fullName evidence="4">Metallophosphoesterase domain-containing protein</fullName>
    </submittedName>
</protein>
<dbReference type="Pfam" id="PF00149">
    <property type="entry name" value="Metallophos"/>
    <property type="match status" value="1"/>
</dbReference>
<name>A0AAI9YS70_9PEZI</name>
<feature type="compositionally biased region" description="Acidic residues" evidence="1">
    <location>
        <begin position="153"/>
        <end position="164"/>
    </location>
</feature>
<feature type="region of interest" description="Disordered" evidence="1">
    <location>
        <begin position="135"/>
        <end position="167"/>
    </location>
</feature>
<dbReference type="AlphaFoldDB" id="A0AAI9YS70"/>
<evidence type="ECO:0000256" key="1">
    <source>
        <dbReference type="SAM" id="MobiDB-lite"/>
    </source>
</evidence>
<organism evidence="4 5">
    <name type="scientific">Colletotrichum costaricense</name>
    <dbReference type="NCBI Taxonomy" id="1209916"/>
    <lineage>
        <taxon>Eukaryota</taxon>
        <taxon>Fungi</taxon>
        <taxon>Dikarya</taxon>
        <taxon>Ascomycota</taxon>
        <taxon>Pezizomycotina</taxon>
        <taxon>Sordariomycetes</taxon>
        <taxon>Hypocreomycetidae</taxon>
        <taxon>Glomerellales</taxon>
        <taxon>Glomerellaceae</taxon>
        <taxon>Colletotrichum</taxon>
        <taxon>Colletotrichum acutatum species complex</taxon>
    </lineage>
</organism>
<evidence type="ECO:0000313" key="4">
    <source>
        <dbReference type="EMBL" id="KAK1520837.1"/>
    </source>
</evidence>
<feature type="compositionally biased region" description="Basic and acidic residues" evidence="1">
    <location>
        <begin position="138"/>
        <end position="152"/>
    </location>
</feature>
<gene>
    <name evidence="4" type="ORF">CCOS01_10956</name>
</gene>
<keyword evidence="2" id="KW-0472">Membrane</keyword>
<dbReference type="PANTHER" id="PTHR12905:SF28">
    <property type="entry name" value="RHAMNOGALACTURONATE LYASE C-RELATED"/>
    <property type="match status" value="1"/>
</dbReference>
<evidence type="ECO:0000256" key="2">
    <source>
        <dbReference type="SAM" id="Phobius"/>
    </source>
</evidence>
<reference evidence="4 5" key="1">
    <citation type="submission" date="2016-10" db="EMBL/GenBank/DDBJ databases">
        <title>The genome sequence of Colletotrichum fioriniae PJ7.</title>
        <authorList>
            <person name="Baroncelli R."/>
        </authorList>
    </citation>
    <scope>NUCLEOTIDE SEQUENCE [LARGE SCALE GENOMIC DNA]</scope>
    <source>
        <strain evidence="4 5">IMI 309622</strain>
    </source>
</reference>
<evidence type="ECO:0000259" key="3">
    <source>
        <dbReference type="Pfam" id="PF00149"/>
    </source>
</evidence>
<dbReference type="RefSeq" id="XP_060310911.1">
    <property type="nucleotide sequence ID" value="XM_060459109.1"/>
</dbReference>
<feature type="transmembrane region" description="Helical" evidence="2">
    <location>
        <begin position="355"/>
        <end position="375"/>
    </location>
</feature>
<dbReference type="GeneID" id="85342656"/>
<comment type="caution">
    <text evidence="4">The sequence shown here is derived from an EMBL/GenBank/DDBJ whole genome shotgun (WGS) entry which is preliminary data.</text>
</comment>
<dbReference type="PANTHER" id="PTHR12905">
    <property type="entry name" value="METALLOPHOSPHOESTERASE"/>
    <property type="match status" value="1"/>
</dbReference>
<feature type="domain" description="Calcineurin-like phosphoesterase" evidence="3">
    <location>
        <begin position="78"/>
        <end position="302"/>
    </location>
</feature>
<evidence type="ECO:0000313" key="5">
    <source>
        <dbReference type="Proteomes" id="UP001240678"/>
    </source>
</evidence>
<dbReference type="Proteomes" id="UP001240678">
    <property type="component" value="Unassembled WGS sequence"/>
</dbReference>
<sequence length="410" mass="44619">MPIFRSSSGLDAILNRPEDDGIATHLLSSPLSTVARYLYDFFPVSHPVMYGSGSGNDKNDDAVTVVCVSDTHNTKPRLPPGDILVHAGDLTASGTRRELREALGWIRAQPHRFKVIVAGNHDLCLDKGYGKGIKLGGRSRDDEGSSISRRDGEDDDDDDDDDDGSPLGWGDIIYLNRTATTLTIPPRRLNDGDRTYADREIRVYGSPYTSRHGNWAFQYPRSGGAAPYCSSSSSSSLRMTDVDNATSDPWRGTIPPGTDILVTHAPPKGHMDDPRGHWGCELLLAEVWRARPRLHVFGHVHCGRGREAVAFDGLQAAYEEVVLLEAEAFAVVASGGGGGGVGVNIGRRVGNVVTAWFRALLALGWCFLVWGWVLWWHGGRRGTGRTVFVNAAAVGGVRDRLVREAIVVRI</sequence>
<dbReference type="EMBL" id="MOOE01000011">
    <property type="protein sequence ID" value="KAK1520837.1"/>
    <property type="molecule type" value="Genomic_DNA"/>
</dbReference>
<keyword evidence="2" id="KW-1133">Transmembrane helix</keyword>
<dbReference type="SUPFAM" id="SSF56300">
    <property type="entry name" value="Metallo-dependent phosphatases"/>
    <property type="match status" value="1"/>
</dbReference>
<dbReference type="InterPro" id="IPR004843">
    <property type="entry name" value="Calcineurin-like_PHP"/>
</dbReference>
<accession>A0AAI9YS70</accession>
<keyword evidence="5" id="KW-1185">Reference proteome</keyword>
<dbReference type="Gene3D" id="3.60.21.10">
    <property type="match status" value="1"/>
</dbReference>
<proteinExistence type="predicted"/>
<dbReference type="InterPro" id="IPR029052">
    <property type="entry name" value="Metallo-depent_PP-like"/>
</dbReference>
<dbReference type="GO" id="GO:0016787">
    <property type="term" value="F:hydrolase activity"/>
    <property type="evidence" value="ECO:0007669"/>
    <property type="project" value="InterPro"/>
</dbReference>
<dbReference type="InterPro" id="IPR051693">
    <property type="entry name" value="UPF0046_metallophosphoest"/>
</dbReference>
<keyword evidence="2" id="KW-0812">Transmembrane</keyword>